<dbReference type="GO" id="GO:0016887">
    <property type="term" value="F:ATP hydrolysis activity"/>
    <property type="evidence" value="ECO:0007669"/>
    <property type="project" value="UniProtKB-UniRule"/>
</dbReference>
<evidence type="ECO:0000256" key="8">
    <source>
        <dbReference type="ARBA" id="ARBA00024036"/>
    </source>
</evidence>
<dbReference type="GO" id="GO:0051539">
    <property type="term" value="F:4 iron, 4 sulfur cluster binding"/>
    <property type="evidence" value="ECO:0007669"/>
    <property type="project" value="TreeGrafter"/>
</dbReference>
<name>A0A940YC32_9BURK</name>
<keyword evidence="5 9" id="KW-0067">ATP-binding</keyword>
<dbReference type="GO" id="GO:0016226">
    <property type="term" value="P:iron-sulfur cluster assembly"/>
    <property type="evidence" value="ECO:0007669"/>
    <property type="project" value="InterPro"/>
</dbReference>
<dbReference type="InterPro" id="IPR000808">
    <property type="entry name" value="Mrp-like_CS"/>
</dbReference>
<keyword evidence="4 9" id="KW-0547">Nucleotide-binding</keyword>
<keyword evidence="3 9" id="KW-0479">Metal-binding</keyword>
<dbReference type="InterPro" id="IPR002744">
    <property type="entry name" value="MIP18-like"/>
</dbReference>
<evidence type="ECO:0000256" key="3">
    <source>
        <dbReference type="ARBA" id="ARBA00022723"/>
    </source>
</evidence>
<keyword evidence="9" id="KW-0378">Hydrolase</keyword>
<dbReference type="HAMAP" id="MF_02040">
    <property type="entry name" value="Mrp_NBP35"/>
    <property type="match status" value="1"/>
</dbReference>
<feature type="binding site" evidence="9">
    <location>
        <begin position="106"/>
        <end position="113"/>
    </location>
    <ligand>
        <name>ATP</name>
        <dbReference type="ChEBI" id="CHEBI:30616"/>
    </ligand>
</feature>
<dbReference type="GO" id="GO:0005829">
    <property type="term" value="C:cytosol"/>
    <property type="evidence" value="ECO:0007669"/>
    <property type="project" value="TreeGrafter"/>
</dbReference>
<protein>
    <recommendedName>
        <fullName evidence="9">Iron-sulfur cluster carrier protein</fullName>
    </recommendedName>
</protein>
<evidence type="ECO:0000256" key="5">
    <source>
        <dbReference type="ARBA" id="ARBA00022840"/>
    </source>
</evidence>
<dbReference type="GO" id="GO:0005524">
    <property type="term" value="F:ATP binding"/>
    <property type="evidence" value="ECO:0007669"/>
    <property type="project" value="UniProtKB-UniRule"/>
</dbReference>
<comment type="similarity">
    <text evidence="8 9">Belongs to the Mrp/NBP35 ATP-binding proteins family.</text>
</comment>
<dbReference type="CDD" id="cd02037">
    <property type="entry name" value="Mrp_NBP35"/>
    <property type="match status" value="1"/>
</dbReference>
<comment type="similarity">
    <text evidence="1">In the N-terminal section; belongs to the MIP18 family.</text>
</comment>
<organism evidence="11 12">
    <name type="scientific">Ideonella alba</name>
    <dbReference type="NCBI Taxonomy" id="2824118"/>
    <lineage>
        <taxon>Bacteria</taxon>
        <taxon>Pseudomonadati</taxon>
        <taxon>Pseudomonadota</taxon>
        <taxon>Betaproteobacteria</taxon>
        <taxon>Burkholderiales</taxon>
        <taxon>Sphaerotilaceae</taxon>
        <taxon>Ideonella</taxon>
    </lineage>
</organism>
<keyword evidence="6 9" id="KW-0408">Iron</keyword>
<dbReference type="AlphaFoldDB" id="A0A940YC32"/>
<dbReference type="RefSeq" id="WP_210852175.1">
    <property type="nucleotide sequence ID" value="NZ_JAGQDD010000002.1"/>
</dbReference>
<evidence type="ECO:0000313" key="11">
    <source>
        <dbReference type="EMBL" id="MBQ0929937.1"/>
    </source>
</evidence>
<dbReference type="InterPro" id="IPR027417">
    <property type="entry name" value="P-loop_NTPase"/>
</dbReference>
<dbReference type="PANTHER" id="PTHR42961:SF2">
    <property type="entry name" value="IRON-SULFUR PROTEIN NUBPL"/>
    <property type="match status" value="1"/>
</dbReference>
<gene>
    <name evidence="11" type="primary">apbC</name>
    <name evidence="11" type="ORF">KAK03_05505</name>
</gene>
<comment type="similarity">
    <text evidence="2">In the C-terminal section; belongs to the Mrp/NBP35 ATP-binding proteins family.</text>
</comment>
<keyword evidence="7 9" id="KW-0411">Iron-sulfur</keyword>
<dbReference type="NCBIfam" id="NF008669">
    <property type="entry name" value="PRK11670.1"/>
    <property type="match status" value="1"/>
</dbReference>
<proteinExistence type="inferred from homology"/>
<dbReference type="Gene3D" id="3.30.300.130">
    <property type="entry name" value="Fe-S cluster assembly (FSCA)"/>
    <property type="match status" value="1"/>
</dbReference>
<comment type="subunit">
    <text evidence="9">Homodimer.</text>
</comment>
<keyword evidence="12" id="KW-1185">Reference proteome</keyword>
<feature type="domain" description="MIP18 family-like" evidence="10">
    <location>
        <begin position="6"/>
        <end position="75"/>
    </location>
</feature>
<dbReference type="SUPFAM" id="SSF52540">
    <property type="entry name" value="P-loop containing nucleoside triphosphate hydrolases"/>
    <property type="match status" value="1"/>
</dbReference>
<sequence>MALTESALLAALQTVVDPNTQQDLVSTRQLKNLRIDGTDVSFDVELGYPAATQIPPLRQALIAAARSVPGVGNVSANLAFKITAHSVQRGVPLLPGVKNIIAIASGKGGVGKSTTTVNLALALAAEGARVGILDADIYGPSQPMMMGIDGRPESVDGKSMEPMIGHGVQVMSIGFIVEADQAMIWRGPMATQALDQLLRQTNWQDLDYLLVDMPPGTGDIQLTLSQRVPLTGAVIVTTPQDIALLDARKGVSMFEKVGVPIIGVVENMAVYCCPNCGHTEHIFGQGGGMKMAQDFKMPYLGALPLNLSIREQADSGRPTVVADPDGEIAGIYRSVARQVAVAVAKKAKDYSSKFPTITVSKGT</sequence>
<evidence type="ECO:0000256" key="9">
    <source>
        <dbReference type="HAMAP-Rule" id="MF_02040"/>
    </source>
</evidence>
<dbReference type="FunFam" id="3.40.50.300:FF:000418">
    <property type="entry name" value="Iron-sulfur cluster carrier protein"/>
    <property type="match status" value="1"/>
</dbReference>
<reference evidence="11 12" key="1">
    <citation type="submission" date="2021-04" db="EMBL/GenBank/DDBJ databases">
        <title>The genome sequence of Ideonella sp. 3Y2.</title>
        <authorList>
            <person name="Liu Y."/>
        </authorList>
    </citation>
    <scope>NUCLEOTIDE SEQUENCE [LARGE SCALE GENOMIC DNA]</scope>
    <source>
        <strain evidence="11 12">3Y2</strain>
    </source>
</reference>
<dbReference type="GO" id="GO:0140663">
    <property type="term" value="F:ATP-dependent FeS chaperone activity"/>
    <property type="evidence" value="ECO:0007669"/>
    <property type="project" value="InterPro"/>
</dbReference>
<dbReference type="InterPro" id="IPR034904">
    <property type="entry name" value="FSCA_dom_sf"/>
</dbReference>
<evidence type="ECO:0000256" key="1">
    <source>
        <dbReference type="ARBA" id="ARBA00007352"/>
    </source>
</evidence>
<dbReference type="Gene3D" id="3.40.50.300">
    <property type="entry name" value="P-loop containing nucleotide triphosphate hydrolases"/>
    <property type="match status" value="1"/>
</dbReference>
<dbReference type="PANTHER" id="PTHR42961">
    <property type="entry name" value="IRON-SULFUR PROTEIN NUBPL"/>
    <property type="match status" value="1"/>
</dbReference>
<comment type="caution">
    <text evidence="11">The sequence shown here is derived from an EMBL/GenBank/DDBJ whole genome shotgun (WGS) entry which is preliminary data.</text>
</comment>
<dbReference type="InterPro" id="IPR033756">
    <property type="entry name" value="YlxH/NBP35"/>
</dbReference>
<evidence type="ECO:0000256" key="7">
    <source>
        <dbReference type="ARBA" id="ARBA00023014"/>
    </source>
</evidence>
<dbReference type="Proteomes" id="UP000676246">
    <property type="component" value="Unassembled WGS sequence"/>
</dbReference>
<accession>A0A940YC32</accession>
<dbReference type="EMBL" id="JAGQDD010000002">
    <property type="protein sequence ID" value="MBQ0929937.1"/>
    <property type="molecule type" value="Genomic_DNA"/>
</dbReference>
<dbReference type="PROSITE" id="PS01215">
    <property type="entry name" value="MRP"/>
    <property type="match status" value="1"/>
</dbReference>
<evidence type="ECO:0000313" key="12">
    <source>
        <dbReference type="Proteomes" id="UP000676246"/>
    </source>
</evidence>
<dbReference type="Pfam" id="PF10609">
    <property type="entry name" value="ParA"/>
    <property type="match status" value="1"/>
</dbReference>
<dbReference type="GO" id="GO:0046872">
    <property type="term" value="F:metal ion binding"/>
    <property type="evidence" value="ECO:0007669"/>
    <property type="project" value="UniProtKB-KW"/>
</dbReference>
<dbReference type="SUPFAM" id="SSF117916">
    <property type="entry name" value="Fe-S cluster assembly (FSCA) domain-like"/>
    <property type="match status" value="1"/>
</dbReference>
<comment type="function">
    <text evidence="9">Binds and transfers iron-sulfur (Fe-S) clusters to target apoproteins. Can hydrolyze ATP.</text>
</comment>
<evidence type="ECO:0000256" key="4">
    <source>
        <dbReference type="ARBA" id="ARBA00022741"/>
    </source>
</evidence>
<evidence type="ECO:0000256" key="2">
    <source>
        <dbReference type="ARBA" id="ARBA00008205"/>
    </source>
</evidence>
<evidence type="ECO:0000259" key="10">
    <source>
        <dbReference type="Pfam" id="PF01883"/>
    </source>
</evidence>
<dbReference type="InterPro" id="IPR044304">
    <property type="entry name" value="NUBPL-like"/>
</dbReference>
<dbReference type="InterPro" id="IPR019591">
    <property type="entry name" value="Mrp/NBP35_ATP-bd"/>
</dbReference>
<evidence type="ECO:0000256" key="6">
    <source>
        <dbReference type="ARBA" id="ARBA00023004"/>
    </source>
</evidence>
<dbReference type="Pfam" id="PF01883">
    <property type="entry name" value="FeS_assembly_P"/>
    <property type="match status" value="1"/>
</dbReference>